<dbReference type="Proteomes" id="UP000018949">
    <property type="component" value="Unassembled WGS sequence"/>
</dbReference>
<evidence type="ECO:0000259" key="1">
    <source>
        <dbReference type="Pfam" id="PF11490"/>
    </source>
</evidence>
<proteinExistence type="predicted"/>
<dbReference type="Pfam" id="PF14480">
    <property type="entry name" value="DNA_pol3_a_NI"/>
    <property type="match status" value="1"/>
</dbReference>
<feature type="domain" description="DNA polymerase III PolC-type N-terminal" evidence="2">
    <location>
        <begin position="11"/>
        <end position="81"/>
    </location>
</feature>
<dbReference type="EMBL" id="BAUW01000002">
    <property type="protein sequence ID" value="GAE43696.1"/>
    <property type="molecule type" value="Genomic_DNA"/>
</dbReference>
<feature type="domain" description="DNA polymerase III PolC-like N-terminal" evidence="1">
    <location>
        <begin position="97"/>
        <end position="209"/>
    </location>
</feature>
<gene>
    <name evidence="3" type="ORF">JCM21738_348</name>
</gene>
<sequence length="242" mass="27924">MGDLSSGKKERFQLLLQQLQLTEDVIVTHFQNAEIDRVVIEKQARKWHFFFQFERIVPCQLYNTFRGKLEQTFSHIAKISYSARVLEQAISDQEILDYWKSCIKEIDGIAPPLLKLLNEQVPQIQGTKIILTARNEAEGLALKRKYGGVIAEIYQSFGFPLLTIDTVVSEESSSDEYEKFMKAKEKEDQERGLMAMIEMQKKEAEQAREMDLRRMALLILGLRLRTMLTSANLKTSLMKNAA</sequence>
<dbReference type="AlphaFoldDB" id="W4RHC0"/>
<reference evidence="3 4" key="1">
    <citation type="submission" date="2013-12" db="EMBL/GenBank/DDBJ databases">
        <title>NBRP : Genome information of microbial organism related human and environment.</title>
        <authorList>
            <person name="Hattori M."/>
            <person name="Oshima K."/>
            <person name="Inaba H."/>
            <person name="Suda W."/>
            <person name="Sakamoto M."/>
            <person name="Iino T."/>
            <person name="Kitahara M."/>
            <person name="Oshida Y."/>
            <person name="Iida T."/>
            <person name="Kudo T."/>
            <person name="Itoh T."/>
            <person name="Ahmed I."/>
            <person name="Ohkuma M."/>
        </authorList>
    </citation>
    <scope>NUCLEOTIDE SEQUENCE [LARGE SCALE GENOMIC DNA]</scope>
    <source>
        <strain evidence="3 4">JCM 21738</strain>
    </source>
</reference>
<dbReference type="eggNOG" id="COG2176">
    <property type="taxonomic scope" value="Bacteria"/>
</dbReference>
<evidence type="ECO:0000259" key="2">
    <source>
        <dbReference type="Pfam" id="PF14480"/>
    </source>
</evidence>
<comment type="caution">
    <text evidence="3">The sequence shown here is derived from an EMBL/GenBank/DDBJ whole genome shotgun (WGS) entry which is preliminary data.</text>
</comment>
<dbReference type="Pfam" id="PF11490">
    <property type="entry name" value="DNA_pol3_a_NII"/>
    <property type="match status" value="1"/>
</dbReference>
<organism evidence="3 4">
    <name type="scientific">Mesobacillus boroniphilus JCM 21738</name>
    <dbReference type="NCBI Taxonomy" id="1294265"/>
    <lineage>
        <taxon>Bacteria</taxon>
        <taxon>Bacillati</taxon>
        <taxon>Bacillota</taxon>
        <taxon>Bacilli</taxon>
        <taxon>Bacillales</taxon>
        <taxon>Bacillaceae</taxon>
        <taxon>Mesobacillus</taxon>
    </lineage>
</organism>
<protein>
    <submittedName>
        <fullName evidence="3">DNA polymerase III alpha subunit</fullName>
    </submittedName>
</protein>
<dbReference type="InterPro" id="IPR024754">
    <property type="entry name" value="DNA_PolC-like_N_II"/>
</dbReference>
<keyword evidence="4" id="KW-1185">Reference proteome</keyword>
<evidence type="ECO:0000313" key="3">
    <source>
        <dbReference type="EMBL" id="GAE43696.1"/>
    </source>
</evidence>
<evidence type="ECO:0000313" key="4">
    <source>
        <dbReference type="Proteomes" id="UP000018949"/>
    </source>
</evidence>
<name>W4RHC0_9BACI</name>
<accession>W4RHC0</accession>
<dbReference type="InterPro" id="IPR028112">
    <property type="entry name" value="DNA_PolC-type_N_I"/>
</dbReference>